<dbReference type="PANTHER" id="PTHR31421">
    <property type="entry name" value="PROTEIN BASIC PENTACYSTEINE3"/>
    <property type="match status" value="1"/>
</dbReference>
<keyword evidence="4 7" id="KW-0238">DNA-binding</keyword>
<evidence type="ECO:0000256" key="2">
    <source>
        <dbReference type="ARBA" id="ARBA00007911"/>
    </source>
</evidence>
<proteinExistence type="inferred from homology"/>
<dbReference type="GO" id="GO:0043565">
    <property type="term" value="F:sequence-specific DNA binding"/>
    <property type="evidence" value="ECO:0007669"/>
    <property type="project" value="TreeGrafter"/>
</dbReference>
<protein>
    <recommendedName>
        <fullName evidence="7">GAGA-binding transcriptional activator</fullName>
    </recommendedName>
</protein>
<evidence type="ECO:0000256" key="4">
    <source>
        <dbReference type="ARBA" id="ARBA00023125"/>
    </source>
</evidence>
<dbReference type="GO" id="GO:0009723">
    <property type="term" value="P:response to ethylene"/>
    <property type="evidence" value="ECO:0007669"/>
    <property type="project" value="TreeGrafter"/>
</dbReference>
<comment type="function">
    <text evidence="7">Transcriptional regulator that specifically binds to GA-rich elements (GAGA-repeats) present in regulatory sequences of genes involved in developmental processes.</text>
</comment>
<dbReference type="GO" id="GO:0003700">
    <property type="term" value="F:DNA-binding transcription factor activity"/>
    <property type="evidence" value="ECO:0007669"/>
    <property type="project" value="UniProtKB-UniRule"/>
</dbReference>
<keyword evidence="5 7" id="KW-0804">Transcription</keyword>
<evidence type="ECO:0000256" key="6">
    <source>
        <dbReference type="ARBA" id="ARBA00023242"/>
    </source>
</evidence>
<gene>
    <name evidence="9" type="primary">BPC7</name>
    <name evidence="9" type="ORF">KSP39_PZI008130</name>
</gene>
<dbReference type="Proteomes" id="UP001418222">
    <property type="component" value="Unassembled WGS sequence"/>
</dbReference>
<comment type="caution">
    <text evidence="9">The sequence shown here is derived from an EMBL/GenBank/DDBJ whole genome shotgun (WGS) entry which is preliminary data.</text>
</comment>
<name>A0AAP0G873_9ASPA</name>
<evidence type="ECO:0000256" key="3">
    <source>
        <dbReference type="ARBA" id="ARBA00023015"/>
    </source>
</evidence>
<comment type="subcellular location">
    <subcellularLocation>
        <location evidence="1 7">Nucleus</location>
    </subcellularLocation>
</comment>
<sequence>MDEKGRLNQRNWDFTDERRSESMLKPALGFSLSASNPSEFQPGFLKIGSYSDQTNVADELHSETSLIDFIWDPRRNLMHSTRSINQLQSTPVNSEMSNSASNARKQPSQADGVLSPKKAKTKSSPSPKKKGCSSPARKGEKMYHEDTRSCVMMDLSGVPGPVCSCTGVPRQCYRWGRGGWQSSCCTTSLSEYPLPVSPMRPGARVAGRKMSIGAYVKLLHRLAADGYDLSYAVDLKNHWARHGTNKFVTIK</sequence>
<comment type="similarity">
    <text evidence="2 7">Belongs to the BBR/BPC family.</text>
</comment>
<dbReference type="AlphaFoldDB" id="A0AAP0G873"/>
<keyword evidence="6 7" id="KW-0539">Nucleus</keyword>
<accession>A0AAP0G873</accession>
<dbReference type="GO" id="GO:0005634">
    <property type="term" value="C:nucleus"/>
    <property type="evidence" value="ECO:0007669"/>
    <property type="project" value="UniProtKB-SubCell"/>
</dbReference>
<evidence type="ECO:0000256" key="5">
    <source>
        <dbReference type="ARBA" id="ARBA00023163"/>
    </source>
</evidence>
<dbReference type="PANTHER" id="PTHR31421:SF6">
    <property type="entry name" value="PROTEIN BASIC PENTACYSTEINE7"/>
    <property type="match status" value="1"/>
</dbReference>
<keyword evidence="3 7" id="KW-0805">Transcription regulation</keyword>
<evidence type="ECO:0000313" key="9">
    <source>
        <dbReference type="EMBL" id="KAK8944215.1"/>
    </source>
</evidence>
<evidence type="ECO:0000256" key="7">
    <source>
        <dbReference type="RuleBase" id="RU367160"/>
    </source>
</evidence>
<dbReference type="EMBL" id="JBBWWQ010000006">
    <property type="protein sequence ID" value="KAK8944215.1"/>
    <property type="molecule type" value="Genomic_DNA"/>
</dbReference>
<dbReference type="InterPro" id="IPR010409">
    <property type="entry name" value="GAGA-bd_tscrpt_act"/>
</dbReference>
<reference evidence="9 10" key="1">
    <citation type="journal article" date="2022" name="Nat. Plants">
        <title>Genomes of leafy and leafless Platanthera orchids illuminate the evolution of mycoheterotrophy.</title>
        <authorList>
            <person name="Li M.H."/>
            <person name="Liu K.W."/>
            <person name="Li Z."/>
            <person name="Lu H.C."/>
            <person name="Ye Q.L."/>
            <person name="Zhang D."/>
            <person name="Wang J.Y."/>
            <person name="Li Y.F."/>
            <person name="Zhong Z.M."/>
            <person name="Liu X."/>
            <person name="Yu X."/>
            <person name="Liu D.K."/>
            <person name="Tu X.D."/>
            <person name="Liu B."/>
            <person name="Hao Y."/>
            <person name="Liao X.Y."/>
            <person name="Jiang Y.T."/>
            <person name="Sun W.H."/>
            <person name="Chen J."/>
            <person name="Chen Y.Q."/>
            <person name="Ai Y."/>
            <person name="Zhai J.W."/>
            <person name="Wu S.S."/>
            <person name="Zhou Z."/>
            <person name="Hsiao Y.Y."/>
            <person name="Wu W.L."/>
            <person name="Chen Y.Y."/>
            <person name="Lin Y.F."/>
            <person name="Hsu J.L."/>
            <person name="Li C.Y."/>
            <person name="Wang Z.W."/>
            <person name="Zhao X."/>
            <person name="Zhong W.Y."/>
            <person name="Ma X.K."/>
            <person name="Ma L."/>
            <person name="Huang J."/>
            <person name="Chen G.Z."/>
            <person name="Huang M.Z."/>
            <person name="Huang L."/>
            <person name="Peng D.H."/>
            <person name="Luo Y.B."/>
            <person name="Zou S.Q."/>
            <person name="Chen S.P."/>
            <person name="Lan S."/>
            <person name="Tsai W.C."/>
            <person name="Van de Peer Y."/>
            <person name="Liu Z.J."/>
        </authorList>
    </citation>
    <scope>NUCLEOTIDE SEQUENCE [LARGE SCALE GENOMIC DNA]</scope>
    <source>
        <strain evidence="9">Lor287</strain>
    </source>
</reference>
<feature type="region of interest" description="Disordered" evidence="8">
    <location>
        <begin position="86"/>
        <end position="140"/>
    </location>
</feature>
<evidence type="ECO:0000256" key="1">
    <source>
        <dbReference type="ARBA" id="ARBA00004123"/>
    </source>
</evidence>
<organism evidence="9 10">
    <name type="scientific">Platanthera zijinensis</name>
    <dbReference type="NCBI Taxonomy" id="2320716"/>
    <lineage>
        <taxon>Eukaryota</taxon>
        <taxon>Viridiplantae</taxon>
        <taxon>Streptophyta</taxon>
        <taxon>Embryophyta</taxon>
        <taxon>Tracheophyta</taxon>
        <taxon>Spermatophyta</taxon>
        <taxon>Magnoliopsida</taxon>
        <taxon>Liliopsida</taxon>
        <taxon>Asparagales</taxon>
        <taxon>Orchidaceae</taxon>
        <taxon>Orchidoideae</taxon>
        <taxon>Orchideae</taxon>
        <taxon>Orchidinae</taxon>
        <taxon>Platanthera</taxon>
    </lineage>
</organism>
<feature type="compositionally biased region" description="Polar residues" evidence="8">
    <location>
        <begin position="86"/>
        <end position="109"/>
    </location>
</feature>
<evidence type="ECO:0000313" key="10">
    <source>
        <dbReference type="Proteomes" id="UP001418222"/>
    </source>
</evidence>
<dbReference type="SMART" id="SM01226">
    <property type="entry name" value="GAGA_bind"/>
    <property type="match status" value="1"/>
</dbReference>
<keyword evidence="10" id="KW-1185">Reference proteome</keyword>
<dbReference type="Pfam" id="PF06217">
    <property type="entry name" value="GAGA_bind"/>
    <property type="match status" value="1"/>
</dbReference>
<evidence type="ECO:0000256" key="8">
    <source>
        <dbReference type="SAM" id="MobiDB-lite"/>
    </source>
</evidence>
<feature type="compositionally biased region" description="Basic residues" evidence="8">
    <location>
        <begin position="117"/>
        <end position="131"/>
    </location>
</feature>